<dbReference type="GO" id="GO:0046813">
    <property type="term" value="P:receptor-mediated virion attachment to host cell"/>
    <property type="evidence" value="ECO:0007669"/>
    <property type="project" value="TreeGrafter"/>
</dbReference>
<feature type="repeat" description="TPR" evidence="3">
    <location>
        <begin position="232"/>
        <end position="265"/>
    </location>
</feature>
<evidence type="ECO:0000256" key="3">
    <source>
        <dbReference type="PROSITE-ProRule" id="PRU00339"/>
    </source>
</evidence>
<dbReference type="InterPro" id="IPR050498">
    <property type="entry name" value="Ycf3"/>
</dbReference>
<evidence type="ECO:0000256" key="1">
    <source>
        <dbReference type="ARBA" id="ARBA00022737"/>
    </source>
</evidence>
<dbReference type="Pfam" id="PF13181">
    <property type="entry name" value="TPR_8"/>
    <property type="match status" value="1"/>
</dbReference>
<dbReference type="GO" id="GO:0009279">
    <property type="term" value="C:cell outer membrane"/>
    <property type="evidence" value="ECO:0007669"/>
    <property type="project" value="TreeGrafter"/>
</dbReference>
<keyword evidence="5" id="KW-0732">Signal</keyword>
<dbReference type="Proteomes" id="UP000757103">
    <property type="component" value="Unassembled WGS sequence"/>
</dbReference>
<keyword evidence="1" id="KW-0677">Repeat</keyword>
<dbReference type="SMART" id="SM00028">
    <property type="entry name" value="TPR"/>
    <property type="match status" value="13"/>
</dbReference>
<dbReference type="PROSITE" id="PS50005">
    <property type="entry name" value="TPR"/>
    <property type="match status" value="4"/>
</dbReference>
<evidence type="ECO:0000256" key="5">
    <source>
        <dbReference type="SAM" id="SignalP"/>
    </source>
</evidence>
<dbReference type="PANTHER" id="PTHR44858:SF1">
    <property type="entry name" value="UDP-N-ACETYLGLUCOSAMINE--PEPTIDE N-ACETYLGLUCOSAMINYLTRANSFERASE SPINDLY-RELATED"/>
    <property type="match status" value="1"/>
</dbReference>
<gene>
    <name evidence="6" type="ORF">K8U91_03490</name>
</gene>
<dbReference type="SUPFAM" id="SSF48452">
    <property type="entry name" value="TPR-like"/>
    <property type="match status" value="1"/>
</dbReference>
<feature type="repeat" description="TPR" evidence="3">
    <location>
        <begin position="95"/>
        <end position="128"/>
    </location>
</feature>
<dbReference type="Gene3D" id="1.25.40.10">
    <property type="entry name" value="Tetratricopeptide repeat domain"/>
    <property type="match status" value="6"/>
</dbReference>
<comment type="caution">
    <text evidence="6">The sequence shown here is derived from an EMBL/GenBank/DDBJ whole genome shotgun (WGS) entry which is preliminary data.</text>
</comment>
<feature type="region of interest" description="Disordered" evidence="4">
    <location>
        <begin position="376"/>
        <end position="396"/>
    </location>
</feature>
<dbReference type="EMBL" id="DYUD01000012">
    <property type="protein sequence ID" value="HJG88528.1"/>
    <property type="molecule type" value="Genomic_DNA"/>
</dbReference>
<evidence type="ECO:0000256" key="4">
    <source>
        <dbReference type="SAM" id="MobiDB-lite"/>
    </source>
</evidence>
<dbReference type="Pfam" id="PF13432">
    <property type="entry name" value="TPR_16"/>
    <property type="match status" value="3"/>
</dbReference>
<feature type="signal peptide" evidence="5">
    <location>
        <begin position="1"/>
        <end position="23"/>
    </location>
</feature>
<feature type="repeat" description="TPR" evidence="3">
    <location>
        <begin position="266"/>
        <end position="299"/>
    </location>
</feature>
<evidence type="ECO:0000256" key="2">
    <source>
        <dbReference type="ARBA" id="ARBA00022803"/>
    </source>
</evidence>
<evidence type="ECO:0000313" key="7">
    <source>
        <dbReference type="Proteomes" id="UP000757103"/>
    </source>
</evidence>
<evidence type="ECO:0000313" key="6">
    <source>
        <dbReference type="EMBL" id="HJG88528.1"/>
    </source>
</evidence>
<dbReference type="RefSeq" id="WP_273305571.1">
    <property type="nucleotide sequence ID" value="NZ_DYUD01000012.1"/>
</dbReference>
<feature type="chain" id="PRO_5037931657" evidence="5">
    <location>
        <begin position="24"/>
        <end position="694"/>
    </location>
</feature>
<protein>
    <submittedName>
        <fullName evidence="6">Tetratricopeptide repeat protein</fullName>
    </submittedName>
</protein>
<reference evidence="6" key="1">
    <citation type="journal article" date="2021" name="PeerJ">
        <title>Extensive microbial diversity within the chicken gut microbiome revealed by metagenomics and culture.</title>
        <authorList>
            <person name="Gilroy R."/>
            <person name="Ravi A."/>
            <person name="Getino M."/>
            <person name="Pursley I."/>
            <person name="Horton D.L."/>
            <person name="Alikhan N.F."/>
            <person name="Baker D."/>
            <person name="Gharbi K."/>
            <person name="Hall N."/>
            <person name="Watson M."/>
            <person name="Adriaenssens E.M."/>
            <person name="Foster-Nyarko E."/>
            <person name="Jarju S."/>
            <person name="Secka A."/>
            <person name="Antonio M."/>
            <person name="Oren A."/>
            <person name="Chaudhuri R.R."/>
            <person name="La Ragione R."/>
            <person name="Hildebrand F."/>
            <person name="Pallen M.J."/>
        </authorList>
    </citation>
    <scope>NUCLEOTIDE SEQUENCE</scope>
    <source>
        <strain evidence="6">CHK121-7720</strain>
    </source>
</reference>
<keyword evidence="2 3" id="KW-0802">TPR repeat</keyword>
<feature type="compositionally biased region" description="Low complexity" evidence="4">
    <location>
        <begin position="376"/>
        <end position="389"/>
    </location>
</feature>
<dbReference type="Pfam" id="PF13414">
    <property type="entry name" value="TPR_11"/>
    <property type="match status" value="1"/>
</dbReference>
<feature type="repeat" description="TPR" evidence="3">
    <location>
        <begin position="617"/>
        <end position="650"/>
    </location>
</feature>
<dbReference type="InterPro" id="IPR011990">
    <property type="entry name" value="TPR-like_helical_dom_sf"/>
</dbReference>
<dbReference type="InterPro" id="IPR019734">
    <property type="entry name" value="TPR_rpt"/>
</dbReference>
<dbReference type="AlphaFoldDB" id="A0A921MQ34"/>
<accession>A0A921MQ34</accession>
<dbReference type="PANTHER" id="PTHR44858">
    <property type="entry name" value="TETRATRICOPEPTIDE REPEAT PROTEIN 6"/>
    <property type="match status" value="1"/>
</dbReference>
<sequence>MKLIHKSCIILLLLSFTSLLSVAQINTDRVMNIGRNALYFEDYILSMQYFNQVIKVKPYMAEPYFYRAVAKLSLDDFKGAEEDCSLCIERNPFIVNAYQVRGIARQTLGDYQGAIDDYTAGLRYAPEDRTFLNNKAIAEVQLKKYDEAEKSFGKLIALHPNYYNGYMSRSQFYLETGDTIKALADIDKAISIDKYMSGAYAQRAIIKVLHDADYDSALADMNEALRLDPKEVSYYFNRARIKYHQDDLQGAMADYDHILQLDPGNTMTYYNRGLLRMQVGERNKAISDFSAVIKAEPDNYFAIYNRALLYDMIGSYSKAIADFNVVLEQYPDFAAGFFARSEVKRKMGDMKGGEKDFMLALDLQKKTKYDPIDEATAAAGTTGKSSGQAADERSESDKNINKFNQILVADAHTEYKPEYENKIRGRVQDQNVQVSIQPMYVLTYYERPDAVRQNIYYVKELEELNDTHVFAKKLLLTNSEAALLSDQVNYHFASINDYSRLIEINPSNPLAYFGRAIDFMLVQDFASALDDLNKAVMTSNNFTMAYFLRAVVRAKQIEYELSTASSQDLDFQAKRKTDSNDFAAMGIASLGGENLKMEYEMVLRDYEKVIEDAPRFIYAYYNRGNLRCSQQDYRGAIADYTKAVELRPDFGDAYYNRGLVYLKQGNTAAGTADLSKAGELGVVAAYNLLKRLSD</sequence>
<dbReference type="SUPFAM" id="SSF81901">
    <property type="entry name" value="HCP-like"/>
    <property type="match status" value="1"/>
</dbReference>
<name>A0A921MQ34_9BACT</name>
<proteinExistence type="predicted"/>
<reference evidence="6" key="2">
    <citation type="submission" date="2021-09" db="EMBL/GenBank/DDBJ databases">
        <authorList>
            <person name="Gilroy R."/>
        </authorList>
    </citation>
    <scope>NUCLEOTIDE SEQUENCE</scope>
    <source>
        <strain evidence="6">CHK121-7720</strain>
    </source>
</reference>
<organism evidence="6 7">
    <name type="scientific">Barnesiella viscericola</name>
    <dbReference type="NCBI Taxonomy" id="397865"/>
    <lineage>
        <taxon>Bacteria</taxon>
        <taxon>Pseudomonadati</taxon>
        <taxon>Bacteroidota</taxon>
        <taxon>Bacteroidia</taxon>
        <taxon>Bacteroidales</taxon>
        <taxon>Barnesiellaceae</taxon>
        <taxon>Barnesiella</taxon>
    </lineage>
</organism>